<dbReference type="eggNOG" id="ENOG502ZCGB">
    <property type="taxonomic scope" value="Bacteria"/>
</dbReference>
<protein>
    <recommendedName>
        <fullName evidence="3">Uracil DNA glycosylase superfamily protein</fullName>
    </recommendedName>
</protein>
<dbReference type="SUPFAM" id="SSF52141">
    <property type="entry name" value="Uracil-DNA glycosylase-like"/>
    <property type="match status" value="1"/>
</dbReference>
<dbReference type="RefSeq" id="WP_023626016.1">
    <property type="nucleotide sequence ID" value="NZ_BAUW01000029.1"/>
</dbReference>
<dbReference type="InterPro" id="IPR036895">
    <property type="entry name" value="Uracil-DNA_glycosylase-like_sf"/>
</dbReference>
<dbReference type="EMBL" id="BAUW01000029">
    <property type="protein sequence ID" value="GAE45802.1"/>
    <property type="molecule type" value="Genomic_DNA"/>
</dbReference>
<dbReference type="AlphaFoldDB" id="W4RNT6"/>
<evidence type="ECO:0000313" key="2">
    <source>
        <dbReference type="Proteomes" id="UP000018949"/>
    </source>
</evidence>
<sequence>MAIAAFSKFDNFKEKIQSLSLPMEDEALISEPFLLDKDEKKQLEIYYAPFEHVNEHAQVVIAGITPGLHQMKKSYSTVLDFKGQETDNETILHEVKKNSSFEGPMRNNLITMLDELNLHKHLGLSSSSELFGEASSQVHTTSVITYPVFHKGKNYSGSIPNILKTELLRGYILQGFAREMESLKNPLIIPLGVNVEKVLEFLAASNRLAPESILSGFPHPSGGNGHRHRQFAENKAAMENTLQSYFK</sequence>
<gene>
    <name evidence="1" type="ORF">JCM21738_2648</name>
</gene>
<evidence type="ECO:0000313" key="1">
    <source>
        <dbReference type="EMBL" id="GAE45802.1"/>
    </source>
</evidence>
<comment type="caution">
    <text evidence="1">The sequence shown here is derived from an EMBL/GenBank/DDBJ whole genome shotgun (WGS) entry which is preliminary data.</text>
</comment>
<name>W4RNT6_9BACI</name>
<keyword evidence="2" id="KW-1185">Reference proteome</keyword>
<accession>W4RNT6</accession>
<organism evidence="1 2">
    <name type="scientific">Mesobacillus boroniphilus JCM 21738</name>
    <dbReference type="NCBI Taxonomy" id="1294265"/>
    <lineage>
        <taxon>Bacteria</taxon>
        <taxon>Bacillati</taxon>
        <taxon>Bacillota</taxon>
        <taxon>Bacilli</taxon>
        <taxon>Bacillales</taxon>
        <taxon>Bacillaceae</taxon>
        <taxon>Mesobacillus</taxon>
    </lineage>
</organism>
<reference evidence="1 2" key="1">
    <citation type="submission" date="2013-12" db="EMBL/GenBank/DDBJ databases">
        <title>NBRP : Genome information of microbial organism related human and environment.</title>
        <authorList>
            <person name="Hattori M."/>
            <person name="Oshima K."/>
            <person name="Inaba H."/>
            <person name="Suda W."/>
            <person name="Sakamoto M."/>
            <person name="Iino T."/>
            <person name="Kitahara M."/>
            <person name="Oshida Y."/>
            <person name="Iida T."/>
            <person name="Kudo T."/>
            <person name="Itoh T."/>
            <person name="Ahmed I."/>
            <person name="Ohkuma M."/>
        </authorList>
    </citation>
    <scope>NUCLEOTIDE SEQUENCE [LARGE SCALE GENOMIC DNA]</scope>
    <source>
        <strain evidence="1 2">JCM 21738</strain>
    </source>
</reference>
<proteinExistence type="predicted"/>
<evidence type="ECO:0008006" key="3">
    <source>
        <dbReference type="Google" id="ProtNLM"/>
    </source>
</evidence>
<dbReference type="Proteomes" id="UP000018949">
    <property type="component" value="Unassembled WGS sequence"/>
</dbReference>